<accession>A0ABW4S555</accession>
<name>A0ABW4S555_9RHOB</name>
<proteinExistence type="predicted"/>
<keyword evidence="3" id="KW-1185">Reference proteome</keyword>
<evidence type="ECO:0000313" key="2">
    <source>
        <dbReference type="EMBL" id="MFD1912575.1"/>
    </source>
</evidence>
<organism evidence="2 3">
    <name type="scientific">Halodurantibacterium flavum</name>
    <dbReference type="NCBI Taxonomy" id="1382802"/>
    <lineage>
        <taxon>Bacteria</taxon>
        <taxon>Pseudomonadati</taxon>
        <taxon>Pseudomonadota</taxon>
        <taxon>Alphaproteobacteria</taxon>
        <taxon>Rhodobacterales</taxon>
        <taxon>Paracoccaceae</taxon>
        <taxon>Halodurantibacterium</taxon>
    </lineage>
</organism>
<feature type="domain" description="MmeI-like C-terminal" evidence="1">
    <location>
        <begin position="13"/>
        <end position="91"/>
    </location>
</feature>
<comment type="caution">
    <text evidence="2">The sequence shown here is derived from an EMBL/GenBank/DDBJ whole genome shotgun (WGS) entry which is preliminary data.</text>
</comment>
<evidence type="ECO:0000259" key="1">
    <source>
        <dbReference type="Pfam" id="PF20467"/>
    </source>
</evidence>
<dbReference type="RefSeq" id="WP_390261295.1">
    <property type="nucleotide sequence ID" value="NZ_JBHUGH010000007.1"/>
</dbReference>
<dbReference type="Pfam" id="PF20467">
    <property type="entry name" value="MmeI_C"/>
    <property type="match status" value="1"/>
</dbReference>
<dbReference type="InterPro" id="IPR046818">
    <property type="entry name" value="MmeI_C"/>
</dbReference>
<protein>
    <submittedName>
        <fullName evidence="2">Type IIL restriction-modification enzyme MmeI</fullName>
    </submittedName>
</protein>
<gene>
    <name evidence="2" type="ORF">ACFSGJ_10155</name>
</gene>
<reference evidence="3" key="1">
    <citation type="journal article" date="2019" name="Int. J. Syst. Evol. Microbiol.">
        <title>The Global Catalogue of Microorganisms (GCM) 10K type strain sequencing project: providing services to taxonomists for standard genome sequencing and annotation.</title>
        <authorList>
            <consortium name="The Broad Institute Genomics Platform"/>
            <consortium name="The Broad Institute Genome Sequencing Center for Infectious Disease"/>
            <person name="Wu L."/>
            <person name="Ma J."/>
        </authorList>
    </citation>
    <scope>NUCLEOTIDE SEQUENCE [LARGE SCALE GENOMIC DNA]</scope>
    <source>
        <strain evidence="3">CGMCC 4.7242</strain>
    </source>
</reference>
<sequence>MGWNTFPVPKLTEKNRADLTAAAEGILLAREAHFPATIADLYDPEKMPANLRGAHDHNDEVLERIYIGRRFRNDTERLEKLFDMYTKMTTKVPA</sequence>
<evidence type="ECO:0000313" key="3">
    <source>
        <dbReference type="Proteomes" id="UP001597353"/>
    </source>
</evidence>
<dbReference type="Proteomes" id="UP001597353">
    <property type="component" value="Unassembled WGS sequence"/>
</dbReference>
<dbReference type="EMBL" id="JBHUGH010000007">
    <property type="protein sequence ID" value="MFD1912575.1"/>
    <property type="molecule type" value="Genomic_DNA"/>
</dbReference>